<accession>A0ABX7GZC1</accession>
<dbReference type="EMBL" id="CP064030">
    <property type="protein sequence ID" value="QRN55882.1"/>
    <property type="molecule type" value="Genomic_DNA"/>
</dbReference>
<organism evidence="1 2">
    <name type="scientific">Dyella caseinilytica</name>
    <dbReference type="NCBI Taxonomy" id="1849581"/>
    <lineage>
        <taxon>Bacteria</taxon>
        <taxon>Pseudomonadati</taxon>
        <taxon>Pseudomonadota</taxon>
        <taxon>Gammaproteobacteria</taxon>
        <taxon>Lysobacterales</taxon>
        <taxon>Rhodanobacteraceae</taxon>
        <taxon>Dyella</taxon>
    </lineage>
</organism>
<gene>
    <name evidence="1" type="ORF">ISN74_11070</name>
</gene>
<proteinExistence type="predicted"/>
<protein>
    <submittedName>
        <fullName evidence="1">Transcriptional regulator</fullName>
    </submittedName>
</protein>
<dbReference type="Pfam" id="PF25212">
    <property type="entry name" value="HVO_A0114"/>
    <property type="match status" value="1"/>
</dbReference>
<dbReference type="Gene3D" id="1.10.10.10">
    <property type="entry name" value="Winged helix-like DNA-binding domain superfamily/Winged helix DNA-binding domain"/>
    <property type="match status" value="1"/>
</dbReference>
<dbReference type="Proteomes" id="UP000663181">
    <property type="component" value="Chromosome"/>
</dbReference>
<sequence>MGRNAMKATKVIAIGVMPQAKLRERVLAIARGDYRPQARDPKIWFTSMKAAADVLSDENRALLRTIAETRPASITALAAETGKKSRRVSRALHTLSRYGLVDLWPSGRSLRPVAKDARYRIVVY</sequence>
<dbReference type="InterPro" id="IPR036390">
    <property type="entry name" value="WH_DNA-bd_sf"/>
</dbReference>
<keyword evidence="2" id="KW-1185">Reference proteome</keyword>
<dbReference type="SUPFAM" id="SSF46785">
    <property type="entry name" value="Winged helix' DNA-binding domain"/>
    <property type="match status" value="1"/>
</dbReference>
<evidence type="ECO:0000313" key="2">
    <source>
        <dbReference type="Proteomes" id="UP000663181"/>
    </source>
</evidence>
<dbReference type="InterPro" id="IPR036388">
    <property type="entry name" value="WH-like_DNA-bd_sf"/>
</dbReference>
<reference evidence="1 2" key="1">
    <citation type="submission" date="2020-10" db="EMBL/GenBank/DDBJ databases">
        <title>Phylogeny of dyella-like bacteria.</title>
        <authorList>
            <person name="Fu J."/>
        </authorList>
    </citation>
    <scope>NUCLEOTIDE SEQUENCE [LARGE SCALE GENOMIC DNA]</scope>
    <source>
        <strain evidence="1 2">DHOB09</strain>
    </source>
</reference>
<evidence type="ECO:0000313" key="1">
    <source>
        <dbReference type="EMBL" id="QRN55882.1"/>
    </source>
</evidence>
<name>A0ABX7GZC1_9GAMM</name>